<gene>
    <name evidence="2" type="ORF">A2117_01745</name>
</gene>
<feature type="transmembrane region" description="Helical" evidence="1">
    <location>
        <begin position="48"/>
        <end position="67"/>
    </location>
</feature>
<evidence type="ECO:0000313" key="3">
    <source>
        <dbReference type="Proteomes" id="UP000179245"/>
    </source>
</evidence>
<reference evidence="2 3" key="1">
    <citation type="journal article" date="2016" name="Nat. Commun.">
        <title>Thousands of microbial genomes shed light on interconnected biogeochemical processes in an aquifer system.</title>
        <authorList>
            <person name="Anantharaman K."/>
            <person name="Brown C.T."/>
            <person name="Hug L.A."/>
            <person name="Sharon I."/>
            <person name="Castelle C.J."/>
            <person name="Probst A.J."/>
            <person name="Thomas B.C."/>
            <person name="Singh A."/>
            <person name="Wilkins M.J."/>
            <person name="Karaoz U."/>
            <person name="Brodie E.L."/>
            <person name="Williams K.H."/>
            <person name="Hubbard S.S."/>
            <person name="Banfield J.F."/>
        </authorList>
    </citation>
    <scope>NUCLEOTIDE SEQUENCE [LARGE SCALE GENOMIC DNA]</scope>
</reference>
<dbReference type="EMBL" id="MHTO01000027">
    <property type="protein sequence ID" value="OHA61867.1"/>
    <property type="molecule type" value="Genomic_DNA"/>
</dbReference>
<keyword evidence="1" id="KW-1133">Transmembrane helix</keyword>
<protein>
    <submittedName>
        <fullName evidence="2">Uncharacterized protein</fullName>
    </submittedName>
</protein>
<keyword evidence="1" id="KW-0472">Membrane</keyword>
<sequence>MEEKTITYQEFVEGYRTEKFIVLIDKNRAGDFVLSDFADKHSKPAHLFWSWCGIILAIPLPIIFIFINWRYSIISFIAGIIIVEGSRKSATDFVLRNMLENESFWEYILLHKGAMIRDREGNEITSDFLSEMSKKFG</sequence>
<name>A0A1G2QN63_9BACT</name>
<proteinExistence type="predicted"/>
<organism evidence="2 3">
    <name type="scientific">Candidatus Wildermuthbacteria bacterium GWA2_46_15</name>
    <dbReference type="NCBI Taxonomy" id="1802443"/>
    <lineage>
        <taxon>Bacteria</taxon>
        <taxon>Candidatus Wildermuthiibacteriota</taxon>
    </lineage>
</organism>
<comment type="caution">
    <text evidence="2">The sequence shown here is derived from an EMBL/GenBank/DDBJ whole genome shotgun (WGS) entry which is preliminary data.</text>
</comment>
<evidence type="ECO:0000313" key="2">
    <source>
        <dbReference type="EMBL" id="OHA61867.1"/>
    </source>
</evidence>
<dbReference type="Proteomes" id="UP000179245">
    <property type="component" value="Unassembled WGS sequence"/>
</dbReference>
<dbReference type="STRING" id="1802443.A2117_01745"/>
<accession>A0A1G2QN63</accession>
<dbReference type="AlphaFoldDB" id="A0A1G2QN63"/>
<evidence type="ECO:0000256" key="1">
    <source>
        <dbReference type="SAM" id="Phobius"/>
    </source>
</evidence>
<keyword evidence="1" id="KW-0812">Transmembrane</keyword>